<organism evidence="2 3">
    <name type="scientific">Pleurodeles waltl</name>
    <name type="common">Iberian ribbed newt</name>
    <dbReference type="NCBI Taxonomy" id="8319"/>
    <lineage>
        <taxon>Eukaryota</taxon>
        <taxon>Metazoa</taxon>
        <taxon>Chordata</taxon>
        <taxon>Craniata</taxon>
        <taxon>Vertebrata</taxon>
        <taxon>Euteleostomi</taxon>
        <taxon>Amphibia</taxon>
        <taxon>Batrachia</taxon>
        <taxon>Caudata</taxon>
        <taxon>Salamandroidea</taxon>
        <taxon>Salamandridae</taxon>
        <taxon>Pleurodelinae</taxon>
        <taxon>Pleurodeles</taxon>
    </lineage>
</organism>
<sequence length="116" mass="13041">MHSLFRGEKFTARRTGTPPLDLTRKRSTQCLRATGTLTHVPPDRRTADLGRCRPTFRLEIDAAPAVKEKFPRTAHRNDGELVNKPWIPHTDPGASENPATQRGITTERRKSPPSHP</sequence>
<evidence type="ECO:0000313" key="3">
    <source>
        <dbReference type="Proteomes" id="UP001066276"/>
    </source>
</evidence>
<evidence type="ECO:0000256" key="1">
    <source>
        <dbReference type="SAM" id="MobiDB-lite"/>
    </source>
</evidence>
<dbReference type="Proteomes" id="UP001066276">
    <property type="component" value="Chromosome 4_1"/>
</dbReference>
<dbReference type="EMBL" id="JANPWB010000007">
    <property type="protein sequence ID" value="KAJ1170907.1"/>
    <property type="molecule type" value="Genomic_DNA"/>
</dbReference>
<accession>A0AAV7T3D2</accession>
<feature type="compositionally biased region" description="Basic and acidic residues" evidence="1">
    <location>
        <begin position="1"/>
        <end position="11"/>
    </location>
</feature>
<feature type="compositionally biased region" description="Basic and acidic residues" evidence="1">
    <location>
        <begin position="69"/>
        <end position="81"/>
    </location>
</feature>
<protein>
    <submittedName>
        <fullName evidence="2">Uncharacterized protein</fullName>
    </submittedName>
</protein>
<proteinExistence type="predicted"/>
<keyword evidence="3" id="KW-1185">Reference proteome</keyword>
<evidence type="ECO:0000313" key="2">
    <source>
        <dbReference type="EMBL" id="KAJ1170907.1"/>
    </source>
</evidence>
<name>A0AAV7T3D2_PLEWA</name>
<reference evidence="2" key="1">
    <citation type="journal article" date="2022" name="bioRxiv">
        <title>Sequencing and chromosome-scale assembly of the giantPleurodeles waltlgenome.</title>
        <authorList>
            <person name="Brown T."/>
            <person name="Elewa A."/>
            <person name="Iarovenko S."/>
            <person name="Subramanian E."/>
            <person name="Araus A.J."/>
            <person name="Petzold A."/>
            <person name="Susuki M."/>
            <person name="Suzuki K.-i.T."/>
            <person name="Hayashi T."/>
            <person name="Toyoda A."/>
            <person name="Oliveira C."/>
            <person name="Osipova E."/>
            <person name="Leigh N.D."/>
            <person name="Simon A."/>
            <person name="Yun M.H."/>
        </authorList>
    </citation>
    <scope>NUCLEOTIDE SEQUENCE</scope>
    <source>
        <strain evidence="2">20211129_DDA</strain>
        <tissue evidence="2">Liver</tissue>
    </source>
</reference>
<comment type="caution">
    <text evidence="2">The sequence shown here is derived from an EMBL/GenBank/DDBJ whole genome shotgun (WGS) entry which is preliminary data.</text>
</comment>
<feature type="region of interest" description="Disordered" evidence="1">
    <location>
        <begin position="1"/>
        <end position="22"/>
    </location>
</feature>
<gene>
    <name evidence="2" type="ORF">NDU88_002778</name>
</gene>
<feature type="region of interest" description="Disordered" evidence="1">
    <location>
        <begin position="69"/>
        <end position="116"/>
    </location>
</feature>
<dbReference type="AlphaFoldDB" id="A0AAV7T3D2"/>